<dbReference type="EMBL" id="CP144752">
    <property type="protein sequence ID" value="WVZ90615.1"/>
    <property type="molecule type" value="Genomic_DNA"/>
</dbReference>
<protein>
    <submittedName>
        <fullName evidence="2">Uncharacterized protein</fullName>
    </submittedName>
</protein>
<evidence type="ECO:0000313" key="3">
    <source>
        <dbReference type="Proteomes" id="UP001341281"/>
    </source>
</evidence>
<gene>
    <name evidence="2" type="ORF">U9M48_036900</name>
</gene>
<evidence type="ECO:0000256" key="1">
    <source>
        <dbReference type="SAM" id="Phobius"/>
    </source>
</evidence>
<evidence type="ECO:0000313" key="2">
    <source>
        <dbReference type="EMBL" id="WVZ90615.1"/>
    </source>
</evidence>
<proteinExistence type="predicted"/>
<name>A0AAQ3UEK4_PASNO</name>
<dbReference type="PANTHER" id="PTHR33116">
    <property type="entry name" value="REVERSE TRANSCRIPTASE ZINC-BINDING DOMAIN-CONTAINING PROTEIN-RELATED-RELATED"/>
    <property type="match status" value="1"/>
</dbReference>
<keyword evidence="3" id="KW-1185">Reference proteome</keyword>
<organism evidence="2 3">
    <name type="scientific">Paspalum notatum var. saurae</name>
    <dbReference type="NCBI Taxonomy" id="547442"/>
    <lineage>
        <taxon>Eukaryota</taxon>
        <taxon>Viridiplantae</taxon>
        <taxon>Streptophyta</taxon>
        <taxon>Embryophyta</taxon>
        <taxon>Tracheophyta</taxon>
        <taxon>Spermatophyta</taxon>
        <taxon>Magnoliopsida</taxon>
        <taxon>Liliopsida</taxon>
        <taxon>Poales</taxon>
        <taxon>Poaceae</taxon>
        <taxon>PACMAD clade</taxon>
        <taxon>Panicoideae</taxon>
        <taxon>Andropogonodae</taxon>
        <taxon>Paspaleae</taxon>
        <taxon>Paspalinae</taxon>
        <taxon>Paspalum</taxon>
    </lineage>
</organism>
<dbReference type="AlphaFoldDB" id="A0AAQ3UEK4"/>
<feature type="transmembrane region" description="Helical" evidence="1">
    <location>
        <begin position="20"/>
        <end position="39"/>
    </location>
</feature>
<reference evidence="2 3" key="1">
    <citation type="submission" date="2024-02" db="EMBL/GenBank/DDBJ databases">
        <title>High-quality chromosome-scale genome assembly of Pensacola bahiagrass (Paspalum notatum Flugge var. saurae).</title>
        <authorList>
            <person name="Vega J.M."/>
            <person name="Podio M."/>
            <person name="Orjuela J."/>
            <person name="Siena L.A."/>
            <person name="Pessino S.C."/>
            <person name="Combes M.C."/>
            <person name="Mariac C."/>
            <person name="Albertini E."/>
            <person name="Pupilli F."/>
            <person name="Ortiz J.P.A."/>
            <person name="Leblanc O."/>
        </authorList>
    </citation>
    <scope>NUCLEOTIDE SEQUENCE [LARGE SCALE GENOMIC DNA]</scope>
    <source>
        <strain evidence="2">R1</strain>
        <tissue evidence="2">Leaf</tissue>
    </source>
</reference>
<sequence length="85" mass="9651">MRKRLDPWKGKHLSSGGRLVLTNSCLSSLHMYMMGFYLLTGGKGANNNTKYHMAKWDMVIRPRDHGGLGILGTKLMNECLLTKWI</sequence>
<keyword evidence="1" id="KW-1133">Transmembrane helix</keyword>
<keyword evidence="1" id="KW-0472">Membrane</keyword>
<accession>A0AAQ3UEK4</accession>
<dbReference type="PANTHER" id="PTHR33116:SF87">
    <property type="entry name" value="OS01G0158850 PROTEIN"/>
    <property type="match status" value="1"/>
</dbReference>
<dbReference type="Proteomes" id="UP001341281">
    <property type="component" value="Chromosome 08"/>
</dbReference>
<keyword evidence="1" id="KW-0812">Transmembrane</keyword>